<evidence type="ECO:0000313" key="1">
    <source>
        <dbReference type="EMBL" id="CAK7356454.1"/>
    </source>
</evidence>
<proteinExistence type="predicted"/>
<organism evidence="1 2">
    <name type="scientific">Dovyalis caffra</name>
    <dbReference type="NCBI Taxonomy" id="77055"/>
    <lineage>
        <taxon>Eukaryota</taxon>
        <taxon>Viridiplantae</taxon>
        <taxon>Streptophyta</taxon>
        <taxon>Embryophyta</taxon>
        <taxon>Tracheophyta</taxon>
        <taxon>Spermatophyta</taxon>
        <taxon>Magnoliopsida</taxon>
        <taxon>eudicotyledons</taxon>
        <taxon>Gunneridae</taxon>
        <taxon>Pentapetalae</taxon>
        <taxon>rosids</taxon>
        <taxon>fabids</taxon>
        <taxon>Malpighiales</taxon>
        <taxon>Salicaceae</taxon>
        <taxon>Flacourtieae</taxon>
        <taxon>Dovyalis</taxon>
    </lineage>
</organism>
<dbReference type="AlphaFoldDB" id="A0AAV1SS49"/>
<name>A0AAV1SS49_9ROSI</name>
<keyword evidence="2" id="KW-1185">Reference proteome</keyword>
<dbReference type="EMBL" id="CAWUPB010001197">
    <property type="protein sequence ID" value="CAK7356454.1"/>
    <property type="molecule type" value="Genomic_DNA"/>
</dbReference>
<gene>
    <name evidence="1" type="ORF">DCAF_LOCUS26726</name>
</gene>
<reference evidence="1 2" key="1">
    <citation type="submission" date="2024-01" db="EMBL/GenBank/DDBJ databases">
        <authorList>
            <person name="Waweru B."/>
        </authorList>
    </citation>
    <scope>NUCLEOTIDE SEQUENCE [LARGE SCALE GENOMIC DNA]</scope>
</reference>
<comment type="caution">
    <text evidence="1">The sequence shown here is derived from an EMBL/GenBank/DDBJ whole genome shotgun (WGS) entry which is preliminary data.</text>
</comment>
<evidence type="ECO:0000313" key="2">
    <source>
        <dbReference type="Proteomes" id="UP001314170"/>
    </source>
</evidence>
<sequence>MLENAMESQDLEMGKERLWTKESAGDDKELSLRTVLASVASYVVPTHGSLMTSVVHYTLRQSTRLRNRVIWIGTLGMATRISARETHEESGVKRRVGKDEYSSLKKMRPFLIECGLHLLMNEKAKALVIGLDGEMLA</sequence>
<dbReference type="Proteomes" id="UP001314170">
    <property type="component" value="Unassembled WGS sequence"/>
</dbReference>
<accession>A0AAV1SS49</accession>
<protein>
    <submittedName>
        <fullName evidence="1">Uncharacterized protein</fullName>
    </submittedName>
</protein>